<reference evidence="13 14" key="1">
    <citation type="journal article" date="2018" name="Nat. Ecol. Evol.">
        <title>Genomic signatures of mitonuclear coevolution across populations of Tigriopus californicus.</title>
        <authorList>
            <person name="Barreto F.S."/>
            <person name="Watson E.T."/>
            <person name="Lima T.G."/>
            <person name="Willett C.S."/>
            <person name="Edmands S."/>
            <person name="Li W."/>
            <person name="Burton R.S."/>
        </authorList>
    </citation>
    <scope>NUCLEOTIDE SEQUENCE [LARGE SCALE GENOMIC DNA]</scope>
    <source>
        <strain evidence="13 14">San Diego</strain>
    </source>
</reference>
<dbReference type="GO" id="GO:0046872">
    <property type="term" value="F:metal ion binding"/>
    <property type="evidence" value="ECO:0007669"/>
    <property type="project" value="UniProtKB-KW"/>
</dbReference>
<feature type="transmembrane region" description="Helical" evidence="12">
    <location>
        <begin position="590"/>
        <end position="615"/>
    </location>
</feature>
<evidence type="ECO:0000256" key="7">
    <source>
        <dbReference type="ARBA" id="ARBA00023136"/>
    </source>
</evidence>
<feature type="transmembrane region" description="Helical" evidence="12">
    <location>
        <begin position="350"/>
        <end position="367"/>
    </location>
</feature>
<proteinExistence type="inferred from homology"/>
<evidence type="ECO:0000256" key="2">
    <source>
        <dbReference type="ARBA" id="ARBA00006459"/>
    </source>
</evidence>
<feature type="transmembrane region" description="Helical" evidence="12">
    <location>
        <begin position="129"/>
        <end position="150"/>
    </location>
</feature>
<evidence type="ECO:0000313" key="14">
    <source>
        <dbReference type="Proteomes" id="UP000318571"/>
    </source>
</evidence>
<dbReference type="EMBL" id="VCGU01000009">
    <property type="protein sequence ID" value="TRY70089.1"/>
    <property type="molecule type" value="Genomic_DNA"/>
</dbReference>
<feature type="region of interest" description="Disordered" evidence="11">
    <location>
        <begin position="1"/>
        <end position="43"/>
    </location>
</feature>
<evidence type="ECO:0000256" key="8">
    <source>
        <dbReference type="PIRSR" id="PIRSR600175-1"/>
    </source>
</evidence>
<dbReference type="OMA" id="HITSEQC"/>
<dbReference type="Pfam" id="PF00209">
    <property type="entry name" value="SNF"/>
    <property type="match status" value="1"/>
</dbReference>
<evidence type="ECO:0000256" key="4">
    <source>
        <dbReference type="ARBA" id="ARBA00022692"/>
    </source>
</evidence>
<comment type="similarity">
    <text evidence="2 10">Belongs to the sodium:neurotransmitter symporter (SNF) (TC 2.A.22) family.</text>
</comment>
<keyword evidence="14" id="KW-1185">Reference proteome</keyword>
<dbReference type="CDD" id="cd11496">
    <property type="entry name" value="SLC6sbd-TauT-like"/>
    <property type="match status" value="1"/>
</dbReference>
<feature type="transmembrane region" description="Helical" evidence="12">
    <location>
        <begin position="379"/>
        <end position="400"/>
    </location>
</feature>
<evidence type="ECO:0000256" key="12">
    <source>
        <dbReference type="SAM" id="Phobius"/>
    </source>
</evidence>
<keyword evidence="8" id="KW-0479">Metal-binding</keyword>
<dbReference type="InterPro" id="IPR037272">
    <property type="entry name" value="SNS_sf"/>
</dbReference>
<feature type="transmembrane region" description="Helical" evidence="12">
    <location>
        <begin position="510"/>
        <end position="533"/>
    </location>
</feature>
<dbReference type="SUPFAM" id="SSF161070">
    <property type="entry name" value="SNF-like"/>
    <property type="match status" value="1"/>
</dbReference>
<evidence type="ECO:0000256" key="3">
    <source>
        <dbReference type="ARBA" id="ARBA00022448"/>
    </source>
</evidence>
<feature type="transmembrane region" description="Helical" evidence="12">
    <location>
        <begin position="272"/>
        <end position="291"/>
    </location>
</feature>
<feature type="binding site" evidence="8">
    <location>
        <position position="453"/>
    </location>
    <ligand>
        <name>Na(+)</name>
        <dbReference type="ChEBI" id="CHEBI:29101"/>
        <label>1</label>
    </ligand>
</feature>
<keyword evidence="9" id="KW-1015">Disulfide bond</keyword>
<feature type="transmembrane region" description="Helical" evidence="12">
    <location>
        <begin position="553"/>
        <end position="578"/>
    </location>
</feature>
<comment type="caution">
    <text evidence="13">The sequence shown here is derived from an EMBL/GenBank/DDBJ whole genome shotgun (WGS) entry which is preliminary data.</text>
</comment>
<feature type="transmembrane region" description="Helical" evidence="12">
    <location>
        <begin position="480"/>
        <end position="498"/>
    </location>
</feature>
<feature type="binding site" evidence="8">
    <location>
        <position position="108"/>
    </location>
    <ligand>
        <name>Na(+)</name>
        <dbReference type="ChEBI" id="CHEBI:29101"/>
        <label>1</label>
    </ligand>
</feature>
<sequence length="678" mass="75744">MHRKIQRSLSGSGSSAMGVKNGTTSAQSIRLRSGSAGHQRVANEEDENHAIQFSANPIIIDPADIKIEETPPPEDDLNAEETFDFEDDERGGWGNKLDFLFSCISVSVGLGNVWRFPYLCYKNGGGTFLLIYFIAMFACGIPIFFQEVAAGQYLGSGGSTLVGQFVPILKGVGYATMTIVFFLDIYYCIIIAWTLFYLINSFVSIPDLPWGSCGNWWNSDRCFDPEHDNPIYPNGTRVMLNMTKSPVEEYWDRRVLRITDSMEDLGGLNWELLGTLLLGWIIVYLIICRGLHSSGKIIWFTALFPYFVMSILLLRSVTLPGAAVGLWRYITPDWSKLSDSETWIDSATQIFFAYSIGTGALPALGSYNKFHHNCVKDAIITCFVNTGTCLFAGCVTFSILGHMAHNQGVNIEDVVNSGPGLVFITYPEVVLKLPGGPIWAVTFFVMLVTIGIDSEFCIVESLVTGLVDMFPEYLRPRRRAFTSCICLLLFFLGMPMVTEGGAFIFQLMDFYSASGIPILWCCFFQTIAIGWIFGAQKFANCVEQMTGYKPSMYWISSWSVLAPAVMGTIFLFYCFMWQPVKYGKVEYPMYAHVFGFLMSVASMLWIPGYAIYYLLTQRGSFKDRLIKGITPDIKSSRVKAPAKNTLPKEIQMSESSARLLKNASFLTNNTSSFAINNP</sequence>
<protein>
    <recommendedName>
        <fullName evidence="10">Transporter</fullName>
    </recommendedName>
</protein>
<feature type="disulfide bond" evidence="9">
    <location>
        <begin position="213"/>
        <end position="222"/>
    </location>
</feature>
<accession>A0A553NXD8</accession>
<dbReference type="GO" id="GO:0015293">
    <property type="term" value="F:symporter activity"/>
    <property type="evidence" value="ECO:0007669"/>
    <property type="project" value="UniProtKB-KW"/>
</dbReference>
<feature type="binding site" evidence="8">
    <location>
        <position position="112"/>
    </location>
    <ligand>
        <name>Na(+)</name>
        <dbReference type="ChEBI" id="CHEBI:29101"/>
        <label>1</label>
    </ligand>
</feature>
<dbReference type="OrthoDB" id="6581954at2759"/>
<keyword evidence="5 10" id="KW-0769">Symport</keyword>
<dbReference type="PRINTS" id="PR00176">
    <property type="entry name" value="NANEUSMPORT"/>
</dbReference>
<keyword evidence="4 10" id="KW-0812">Transmembrane</keyword>
<dbReference type="GO" id="GO:0005886">
    <property type="term" value="C:plasma membrane"/>
    <property type="evidence" value="ECO:0007669"/>
    <property type="project" value="TreeGrafter"/>
</dbReference>
<feature type="compositionally biased region" description="Polar residues" evidence="11">
    <location>
        <begin position="7"/>
        <end position="30"/>
    </location>
</feature>
<dbReference type="Proteomes" id="UP000318571">
    <property type="component" value="Chromosome 9"/>
</dbReference>
<evidence type="ECO:0000256" key="11">
    <source>
        <dbReference type="SAM" id="MobiDB-lite"/>
    </source>
</evidence>
<dbReference type="GO" id="GO:0035725">
    <property type="term" value="P:sodium ion transmembrane transport"/>
    <property type="evidence" value="ECO:0007669"/>
    <property type="project" value="TreeGrafter"/>
</dbReference>
<dbReference type="NCBIfam" id="NF037979">
    <property type="entry name" value="Na_transp"/>
    <property type="match status" value="1"/>
</dbReference>
<feature type="binding site" evidence="8">
    <location>
        <position position="454"/>
    </location>
    <ligand>
        <name>Na(+)</name>
        <dbReference type="ChEBI" id="CHEBI:29101"/>
        <label>1</label>
    </ligand>
</feature>
<dbReference type="GO" id="GO:0006865">
    <property type="term" value="P:amino acid transport"/>
    <property type="evidence" value="ECO:0007669"/>
    <property type="project" value="TreeGrafter"/>
</dbReference>
<dbReference type="PROSITE" id="PS00610">
    <property type="entry name" value="NA_NEUROTRAN_SYMP_1"/>
    <property type="match status" value="1"/>
</dbReference>
<keyword evidence="7 12" id="KW-0472">Membrane</keyword>
<evidence type="ECO:0000256" key="5">
    <source>
        <dbReference type="ARBA" id="ARBA00022847"/>
    </source>
</evidence>
<feature type="binding site" evidence="8">
    <location>
        <position position="385"/>
    </location>
    <ligand>
        <name>Na(+)</name>
        <dbReference type="ChEBI" id="CHEBI:29101"/>
        <label>1</label>
    </ligand>
</feature>
<evidence type="ECO:0000256" key="9">
    <source>
        <dbReference type="PIRSR" id="PIRSR600175-2"/>
    </source>
</evidence>
<dbReference type="PANTHER" id="PTHR11616:SF254">
    <property type="entry name" value="TRANSPORTER"/>
    <property type="match status" value="1"/>
</dbReference>
<dbReference type="PANTHER" id="PTHR11616">
    <property type="entry name" value="SODIUM/CHLORIDE DEPENDENT TRANSPORTER"/>
    <property type="match status" value="1"/>
</dbReference>
<feature type="transmembrane region" description="Helical" evidence="12">
    <location>
        <begin position="303"/>
        <end position="330"/>
    </location>
</feature>
<evidence type="ECO:0000313" key="13">
    <source>
        <dbReference type="EMBL" id="TRY70089.1"/>
    </source>
</evidence>
<keyword evidence="8" id="KW-0915">Sodium</keyword>
<feature type="transmembrane region" description="Helical" evidence="12">
    <location>
        <begin position="171"/>
        <end position="199"/>
    </location>
</feature>
<gene>
    <name evidence="13" type="ORF">TCAL_05193</name>
</gene>
<dbReference type="InterPro" id="IPR000175">
    <property type="entry name" value="Na/ntran_symport"/>
</dbReference>
<evidence type="ECO:0000256" key="10">
    <source>
        <dbReference type="RuleBase" id="RU003732"/>
    </source>
</evidence>
<organism evidence="13 14">
    <name type="scientific">Tigriopus californicus</name>
    <name type="common">Marine copepod</name>
    <dbReference type="NCBI Taxonomy" id="6832"/>
    <lineage>
        <taxon>Eukaryota</taxon>
        <taxon>Metazoa</taxon>
        <taxon>Ecdysozoa</taxon>
        <taxon>Arthropoda</taxon>
        <taxon>Crustacea</taxon>
        <taxon>Multicrustacea</taxon>
        <taxon>Hexanauplia</taxon>
        <taxon>Copepoda</taxon>
        <taxon>Harpacticoida</taxon>
        <taxon>Harpacticidae</taxon>
        <taxon>Tigriopus</taxon>
    </lineage>
</organism>
<name>A0A553NXD8_TIGCA</name>
<evidence type="ECO:0000256" key="1">
    <source>
        <dbReference type="ARBA" id="ARBA00004141"/>
    </source>
</evidence>
<dbReference type="AlphaFoldDB" id="A0A553NXD8"/>
<keyword evidence="6 12" id="KW-1133">Transmembrane helix</keyword>
<dbReference type="PROSITE" id="PS50267">
    <property type="entry name" value="NA_NEUROTRAN_SYMP_3"/>
    <property type="match status" value="1"/>
</dbReference>
<feature type="transmembrane region" description="Helical" evidence="12">
    <location>
        <begin position="438"/>
        <end position="459"/>
    </location>
</feature>
<keyword evidence="3 10" id="KW-0813">Transport</keyword>
<comment type="subcellular location">
    <subcellularLocation>
        <location evidence="1">Membrane</location>
        <topology evidence="1">Multi-pass membrane protein</topology>
    </subcellularLocation>
</comment>
<evidence type="ECO:0000256" key="6">
    <source>
        <dbReference type="ARBA" id="ARBA00022989"/>
    </source>
</evidence>